<name>A0A7C3SJD3_9BACT</name>
<sequence>MEFQRDEEVWEKNVAALRSREVGEDLWPPVPERFPNLKNVAFISGRPFPSLRVRGETGRLVCLHSTHDPWKEAEILANRLGGGESQTIVALGMGLGYHLLKLLPRLKPEDGLIIVEKEPEVFFAALGALNLTPLLENPNTRWVVEPDCHSVVHYVKRQVRPGNGQRLTVFAHPPSLRAHAWFYREVGRGLKPSFPRHVRALGVKKEQLRVLLVNPDYFLIPEVMRGFRKLGHEVRTVLFDRRREQGEEVVRRILTEVNDYGPDLVFTVNHLGLDRQGLLMEFFQRWRVPVVSWYVDSPAIILHLYEGRPSEFAYIFVWDPAFIPEVKALGFEKVFSLPLATDPEIFCPRPGASGRTSVAFVGNSLTGAVREKMRRLPGSPAFRRLFSKLTQAYREKPFRRLRELLVQSGWGKHPLILRLSQEELTDLEAGIIWSATREHRLACVRRLAPFRPVIYGDPGWRRLLKAPFIVRPEVNYFAELPLVYRRTVVNFNVTSLQMKTAVNQRVFDVPAAGGFLLTDFKAQLPELLEIGKEIICYHHPNEIPELTRHYLKSTRQREEVIARGRRRILAEHTYLHRLKTMVECIRRTI</sequence>
<reference evidence="3" key="1">
    <citation type="journal article" date="2020" name="mSystems">
        <title>Genome- and Community-Level Interaction Insights into Carbon Utilization and Element Cycling Functions of Hydrothermarchaeota in Hydrothermal Sediment.</title>
        <authorList>
            <person name="Zhou Z."/>
            <person name="Liu Y."/>
            <person name="Xu W."/>
            <person name="Pan J."/>
            <person name="Luo Z.H."/>
            <person name="Li M."/>
        </authorList>
    </citation>
    <scope>NUCLEOTIDE SEQUENCE [LARGE SCALE GENOMIC DNA]</scope>
    <source>
        <strain evidence="3">SpSt-776</strain>
    </source>
</reference>
<dbReference type="InterPro" id="IPR055259">
    <property type="entry name" value="YkvP/CgeB_Glyco_trans-like"/>
</dbReference>
<evidence type="ECO:0000313" key="3">
    <source>
        <dbReference type="EMBL" id="HGB15142.1"/>
    </source>
</evidence>
<protein>
    <submittedName>
        <fullName evidence="3">Uncharacterized protein</fullName>
    </submittedName>
</protein>
<evidence type="ECO:0000259" key="1">
    <source>
        <dbReference type="Pfam" id="PF13524"/>
    </source>
</evidence>
<feature type="domain" description="Spore protein YkvP/CgeB glycosyl transferase-like" evidence="1">
    <location>
        <begin position="441"/>
        <end position="582"/>
    </location>
</feature>
<evidence type="ECO:0000259" key="2">
    <source>
        <dbReference type="Pfam" id="PF20157"/>
    </source>
</evidence>
<dbReference type="Pfam" id="PF13524">
    <property type="entry name" value="Glyco_trans_1_2"/>
    <property type="match status" value="1"/>
</dbReference>
<feature type="domain" description="Glycosyltransferase Maf N-terminal" evidence="2">
    <location>
        <begin position="85"/>
        <end position="138"/>
    </location>
</feature>
<dbReference type="EMBL" id="DTHB01000050">
    <property type="protein sequence ID" value="HGB15142.1"/>
    <property type="molecule type" value="Genomic_DNA"/>
</dbReference>
<dbReference type="Pfam" id="PF20157">
    <property type="entry name" value="Maf_flag10_N"/>
    <property type="match status" value="1"/>
</dbReference>
<comment type="caution">
    <text evidence="3">The sequence shown here is derived from an EMBL/GenBank/DDBJ whole genome shotgun (WGS) entry which is preliminary data.</text>
</comment>
<dbReference type="InterPro" id="IPR045376">
    <property type="entry name" value="Maf_N"/>
</dbReference>
<dbReference type="AlphaFoldDB" id="A0A7C3SJD3"/>
<organism evidence="3">
    <name type="scientific">Desulfobacca acetoxidans</name>
    <dbReference type="NCBI Taxonomy" id="60893"/>
    <lineage>
        <taxon>Bacteria</taxon>
        <taxon>Pseudomonadati</taxon>
        <taxon>Thermodesulfobacteriota</taxon>
        <taxon>Desulfobaccia</taxon>
        <taxon>Desulfobaccales</taxon>
        <taxon>Desulfobaccaceae</taxon>
        <taxon>Desulfobacca</taxon>
    </lineage>
</organism>
<accession>A0A7C3SJD3</accession>
<proteinExistence type="predicted"/>
<gene>
    <name evidence="3" type="ORF">ENV62_07920</name>
</gene>